<dbReference type="Proteomes" id="UP001501442">
    <property type="component" value="Unassembled WGS sequence"/>
</dbReference>
<reference evidence="3" key="1">
    <citation type="journal article" date="2019" name="Int. J. Syst. Evol. Microbiol.">
        <title>The Global Catalogue of Microorganisms (GCM) 10K type strain sequencing project: providing services to taxonomists for standard genome sequencing and annotation.</title>
        <authorList>
            <consortium name="The Broad Institute Genomics Platform"/>
            <consortium name="The Broad Institute Genome Sequencing Center for Infectious Disease"/>
            <person name="Wu L."/>
            <person name="Ma J."/>
        </authorList>
    </citation>
    <scope>NUCLEOTIDE SEQUENCE [LARGE SCALE GENOMIC DNA]</scope>
    <source>
        <strain evidence="3">JCM 17939</strain>
    </source>
</reference>
<evidence type="ECO:0000313" key="2">
    <source>
        <dbReference type="EMBL" id="GAA4620700.1"/>
    </source>
</evidence>
<gene>
    <name evidence="2" type="ORF">GCM10023196_005730</name>
</gene>
<proteinExistence type="predicted"/>
<keyword evidence="3" id="KW-1185">Reference proteome</keyword>
<name>A0ABP8U3K8_9ACTN</name>
<feature type="domain" description="DUF1266" evidence="1">
    <location>
        <begin position="92"/>
        <end position="188"/>
    </location>
</feature>
<evidence type="ECO:0000313" key="3">
    <source>
        <dbReference type="Proteomes" id="UP001501442"/>
    </source>
</evidence>
<comment type="caution">
    <text evidence="2">The sequence shown here is derived from an EMBL/GenBank/DDBJ whole genome shotgun (WGS) entry which is preliminary data.</text>
</comment>
<dbReference type="EMBL" id="BAABHK010000001">
    <property type="protein sequence ID" value="GAA4620700.1"/>
    <property type="molecule type" value="Genomic_DNA"/>
</dbReference>
<accession>A0ABP8U3K8</accession>
<protein>
    <recommendedName>
        <fullName evidence="1">DUF1266 domain-containing protein</fullName>
    </recommendedName>
</protein>
<evidence type="ECO:0000259" key="1">
    <source>
        <dbReference type="Pfam" id="PF06889"/>
    </source>
</evidence>
<dbReference type="Pfam" id="PF06889">
    <property type="entry name" value="DUF1266"/>
    <property type="match status" value="1"/>
</dbReference>
<organism evidence="2 3">
    <name type="scientific">Actinoallomurus vinaceus</name>
    <dbReference type="NCBI Taxonomy" id="1080074"/>
    <lineage>
        <taxon>Bacteria</taxon>
        <taxon>Bacillati</taxon>
        <taxon>Actinomycetota</taxon>
        <taxon>Actinomycetes</taxon>
        <taxon>Streptosporangiales</taxon>
        <taxon>Thermomonosporaceae</taxon>
        <taxon>Actinoallomurus</taxon>
    </lineage>
</organism>
<sequence length="199" mass="22746">MLRGPKVEEKYPVPLTTHQLWIVSLCAPVNRGSEASRTTLYPFKRIDDKRARRWLTENWEISSQDDVLDSLNGLAERGYRAQIAERFGLSPLAWDVALYVDVVRNAFAAGHLDEGEAWQLLWNVVRPTAAAYGSWKEYADDYLLGRIVWMGMLRGTPDEDFPAPQAVSDKHIRTLLEAPDSPWVMVPWQAIGEQDRHRA</sequence>
<dbReference type="InterPro" id="IPR009677">
    <property type="entry name" value="DUF1266"/>
</dbReference>
<dbReference type="RefSeq" id="WP_345429015.1">
    <property type="nucleotide sequence ID" value="NZ_BAABHK010000001.1"/>
</dbReference>